<proteinExistence type="predicted"/>
<reference evidence="1" key="1">
    <citation type="submission" date="2016-02" db="EMBL/GenBank/DDBJ databases">
        <title>Draft Genome Sequence of Sporotomaculum syntrophicum Strain FB, a Syntrophic Benzoate Degrader.</title>
        <authorList>
            <person name="Nobu M.K."/>
            <person name="Narihiro T."/>
            <person name="Qiu Y.-L."/>
            <person name="Ohashi A."/>
            <person name="Liu W.-T."/>
            <person name="Yuji S."/>
        </authorList>
    </citation>
    <scope>NUCLEOTIDE SEQUENCE</scope>
    <source>
        <strain evidence="1">FB</strain>
    </source>
</reference>
<sequence length="113" mass="12104">MSVINPNNTHDVPSDSEKMIRVEISEDAKSYILGKGGVITVMVGRAFGCTDNASEPVVLVGKSRLPESFDEVLANGIKVYIFRGVVAEPNGIKISLGNLRGVPTLKVEGIITY</sequence>
<dbReference type="EMBL" id="LSRS01000003">
    <property type="protein sequence ID" value="KAF1085250.1"/>
    <property type="molecule type" value="Genomic_DNA"/>
</dbReference>
<keyword evidence="2" id="KW-1185">Reference proteome</keyword>
<evidence type="ECO:0000313" key="2">
    <source>
        <dbReference type="Proteomes" id="UP000798488"/>
    </source>
</evidence>
<accession>A0A9D2WQH1</accession>
<organism evidence="1 2">
    <name type="scientific">Sporotomaculum syntrophicum</name>
    <dbReference type="NCBI Taxonomy" id="182264"/>
    <lineage>
        <taxon>Bacteria</taxon>
        <taxon>Bacillati</taxon>
        <taxon>Bacillota</taxon>
        <taxon>Clostridia</taxon>
        <taxon>Eubacteriales</taxon>
        <taxon>Desulfallaceae</taxon>
        <taxon>Sporotomaculum</taxon>
    </lineage>
</organism>
<gene>
    <name evidence="1" type="ORF">SPSYN_01386</name>
</gene>
<evidence type="ECO:0000313" key="1">
    <source>
        <dbReference type="EMBL" id="KAF1085250.1"/>
    </source>
</evidence>
<dbReference type="InterPro" id="IPR049744">
    <property type="entry name" value="CC/Se_fam"/>
</dbReference>
<protein>
    <submittedName>
        <fullName evidence="1">Uncharacterized protein</fullName>
    </submittedName>
</protein>
<dbReference type="RefSeq" id="WP_161821745.1">
    <property type="nucleotide sequence ID" value="NZ_LSRS01000003.1"/>
</dbReference>
<dbReference type="NCBIfam" id="NF041239">
    <property type="entry name" value="Moor_selen_rel"/>
    <property type="match status" value="1"/>
</dbReference>
<dbReference type="Proteomes" id="UP000798488">
    <property type="component" value="Unassembled WGS sequence"/>
</dbReference>
<name>A0A9D2WQH1_9FIRM</name>
<dbReference type="OrthoDB" id="1798539at2"/>
<dbReference type="AlphaFoldDB" id="A0A9D2WQH1"/>
<comment type="caution">
    <text evidence="1">The sequence shown here is derived from an EMBL/GenBank/DDBJ whole genome shotgun (WGS) entry which is preliminary data.</text>
</comment>